<comment type="cofactor">
    <cofactor evidence="1">
        <name>Mg(2+)</name>
        <dbReference type="ChEBI" id="CHEBI:18420"/>
    </cofactor>
</comment>
<dbReference type="Pfam" id="PF00293">
    <property type="entry name" value="NUDIX"/>
    <property type="match status" value="1"/>
</dbReference>
<dbReference type="STRING" id="1314790.A0A1Y1XSW6"/>
<dbReference type="CDD" id="cd03424">
    <property type="entry name" value="NUDIX_ADPRase_Nudt5_UGPPase_Nudt14"/>
    <property type="match status" value="1"/>
</dbReference>
<dbReference type="Proteomes" id="UP000193498">
    <property type="component" value="Unassembled WGS sequence"/>
</dbReference>
<evidence type="ECO:0000313" key="4">
    <source>
        <dbReference type="EMBL" id="ORX88830.1"/>
    </source>
</evidence>
<keyword evidence="5" id="KW-1185">Reference proteome</keyword>
<dbReference type="OrthoDB" id="10249920at2759"/>
<feature type="domain" description="Nudix hydrolase" evidence="3">
    <location>
        <begin position="89"/>
        <end position="249"/>
    </location>
</feature>
<dbReference type="GO" id="GO:0080042">
    <property type="term" value="F:ADP-glucose pyrophosphohydrolase activity"/>
    <property type="evidence" value="ECO:0007669"/>
    <property type="project" value="TreeGrafter"/>
</dbReference>
<protein>
    <recommendedName>
        <fullName evidence="3">Nudix hydrolase domain-containing protein</fullName>
    </recommendedName>
</protein>
<dbReference type="GO" id="GO:0080041">
    <property type="term" value="F:ADP-ribose pyrophosphohydrolase activity"/>
    <property type="evidence" value="ECO:0007669"/>
    <property type="project" value="TreeGrafter"/>
</dbReference>
<dbReference type="AlphaFoldDB" id="A0A1Y1XSW6"/>
<proteinExistence type="predicted"/>
<name>A0A1Y1XSW6_9FUNG</name>
<evidence type="ECO:0000259" key="3">
    <source>
        <dbReference type="PROSITE" id="PS51462"/>
    </source>
</evidence>
<dbReference type="GO" id="GO:0019693">
    <property type="term" value="P:ribose phosphate metabolic process"/>
    <property type="evidence" value="ECO:0007669"/>
    <property type="project" value="TreeGrafter"/>
</dbReference>
<dbReference type="Gene3D" id="3.90.79.10">
    <property type="entry name" value="Nucleoside Triphosphate Pyrophosphohydrolase"/>
    <property type="match status" value="1"/>
</dbReference>
<keyword evidence="2" id="KW-0378">Hydrolase</keyword>
<evidence type="ECO:0000256" key="1">
    <source>
        <dbReference type="ARBA" id="ARBA00001946"/>
    </source>
</evidence>
<dbReference type="InterPro" id="IPR015797">
    <property type="entry name" value="NUDIX_hydrolase-like_dom_sf"/>
</dbReference>
<sequence length="257" mass="28644">MPDTVHLLSKKVPLTACSTRVNLSEVQRFKPFVDWCERLNQQTNQDEFEVSSIDIQDVDYFKDKLGFVKMKVNAQLKASGKSVPGIVLLRGGSVSVLLILRAKQATSSDPKEYVVLTVQPRIPVGSLSFTELPAGMLDDSGEFSGTASRELEEETGLVINHEELIDMTELAYTDQEIQGAYTSPGVCDEFIRLFLCIKDIDPEKLEEMQGKLTGLRDEGENITLKLVELDQLWKTTADVKALSSLLLYQKLKEAGKL</sequence>
<dbReference type="GO" id="GO:0006753">
    <property type="term" value="P:nucleoside phosphate metabolic process"/>
    <property type="evidence" value="ECO:0007669"/>
    <property type="project" value="TreeGrafter"/>
</dbReference>
<reference evidence="4 5" key="1">
    <citation type="submission" date="2016-07" db="EMBL/GenBank/DDBJ databases">
        <title>Pervasive Adenine N6-methylation of Active Genes in Fungi.</title>
        <authorList>
            <consortium name="DOE Joint Genome Institute"/>
            <person name="Mondo S.J."/>
            <person name="Dannebaum R.O."/>
            <person name="Kuo R.C."/>
            <person name="Labutti K."/>
            <person name="Haridas S."/>
            <person name="Kuo A."/>
            <person name="Salamov A."/>
            <person name="Ahrendt S.R."/>
            <person name="Lipzen A."/>
            <person name="Sullivan W."/>
            <person name="Andreopoulos W.B."/>
            <person name="Clum A."/>
            <person name="Lindquist E."/>
            <person name="Daum C."/>
            <person name="Ramamoorthy G.K."/>
            <person name="Gryganskyi A."/>
            <person name="Culley D."/>
            <person name="Magnuson J.K."/>
            <person name="James T.Y."/>
            <person name="O'Malley M.A."/>
            <person name="Stajich J.E."/>
            <person name="Spatafora J.W."/>
            <person name="Visel A."/>
            <person name="Grigoriev I.V."/>
        </authorList>
    </citation>
    <scope>NUCLEOTIDE SEQUENCE [LARGE SCALE GENOMIC DNA]</scope>
    <source>
        <strain evidence="4 5">CBS 931.73</strain>
    </source>
</reference>
<comment type="caution">
    <text evidence="4">The sequence shown here is derived from an EMBL/GenBank/DDBJ whole genome shotgun (WGS) entry which is preliminary data.</text>
</comment>
<evidence type="ECO:0000256" key="2">
    <source>
        <dbReference type="ARBA" id="ARBA00022801"/>
    </source>
</evidence>
<dbReference type="SUPFAM" id="SSF55811">
    <property type="entry name" value="Nudix"/>
    <property type="match status" value="1"/>
</dbReference>
<dbReference type="PANTHER" id="PTHR11839">
    <property type="entry name" value="UDP/ADP-SUGAR PYROPHOSPHATASE"/>
    <property type="match status" value="1"/>
</dbReference>
<dbReference type="InterPro" id="IPR000086">
    <property type="entry name" value="NUDIX_hydrolase_dom"/>
</dbReference>
<dbReference type="InParanoid" id="A0A1Y1XSW6"/>
<accession>A0A1Y1XSW6</accession>
<dbReference type="EMBL" id="MCFE01000494">
    <property type="protein sequence ID" value="ORX88830.1"/>
    <property type="molecule type" value="Genomic_DNA"/>
</dbReference>
<organism evidence="4 5">
    <name type="scientific">Basidiobolus meristosporus CBS 931.73</name>
    <dbReference type="NCBI Taxonomy" id="1314790"/>
    <lineage>
        <taxon>Eukaryota</taxon>
        <taxon>Fungi</taxon>
        <taxon>Fungi incertae sedis</taxon>
        <taxon>Zoopagomycota</taxon>
        <taxon>Entomophthoromycotina</taxon>
        <taxon>Basidiobolomycetes</taxon>
        <taxon>Basidiobolales</taxon>
        <taxon>Basidiobolaceae</taxon>
        <taxon>Basidiobolus</taxon>
    </lineage>
</organism>
<dbReference type="PANTHER" id="PTHR11839:SF18">
    <property type="entry name" value="NUDIX HYDROLASE DOMAIN-CONTAINING PROTEIN"/>
    <property type="match status" value="1"/>
</dbReference>
<gene>
    <name evidence="4" type="ORF">K493DRAFT_235441</name>
</gene>
<evidence type="ECO:0000313" key="5">
    <source>
        <dbReference type="Proteomes" id="UP000193498"/>
    </source>
</evidence>
<dbReference type="PROSITE" id="PS51462">
    <property type="entry name" value="NUDIX"/>
    <property type="match status" value="1"/>
</dbReference>